<keyword evidence="3" id="KW-1185">Reference proteome</keyword>
<dbReference type="AlphaFoldDB" id="X6MNQ5"/>
<evidence type="ECO:0000313" key="3">
    <source>
        <dbReference type="Proteomes" id="UP000023152"/>
    </source>
</evidence>
<dbReference type="EMBL" id="ASPP01019498">
    <property type="protein sequence ID" value="ETO15067.1"/>
    <property type="molecule type" value="Genomic_DNA"/>
</dbReference>
<evidence type="ECO:0000256" key="1">
    <source>
        <dbReference type="SAM" id="MobiDB-lite"/>
    </source>
</evidence>
<evidence type="ECO:0000313" key="2">
    <source>
        <dbReference type="EMBL" id="ETO15067.1"/>
    </source>
</evidence>
<feature type="compositionally biased region" description="Basic and acidic residues" evidence="1">
    <location>
        <begin position="115"/>
        <end position="154"/>
    </location>
</feature>
<feature type="region of interest" description="Disordered" evidence="1">
    <location>
        <begin position="368"/>
        <end position="396"/>
    </location>
</feature>
<organism evidence="2 3">
    <name type="scientific">Reticulomyxa filosa</name>
    <dbReference type="NCBI Taxonomy" id="46433"/>
    <lineage>
        <taxon>Eukaryota</taxon>
        <taxon>Sar</taxon>
        <taxon>Rhizaria</taxon>
        <taxon>Retaria</taxon>
        <taxon>Foraminifera</taxon>
        <taxon>Monothalamids</taxon>
        <taxon>Reticulomyxidae</taxon>
        <taxon>Reticulomyxa</taxon>
    </lineage>
</organism>
<protein>
    <submittedName>
        <fullName evidence="2">NOT family protein</fullName>
    </submittedName>
</protein>
<feature type="region of interest" description="Disordered" evidence="1">
    <location>
        <begin position="85"/>
        <end position="167"/>
    </location>
</feature>
<feature type="compositionally biased region" description="Polar residues" evidence="1">
    <location>
        <begin position="85"/>
        <end position="101"/>
    </location>
</feature>
<accession>X6MNQ5</accession>
<proteinExistence type="predicted"/>
<comment type="caution">
    <text evidence="2">The sequence shown here is derived from an EMBL/GenBank/DDBJ whole genome shotgun (WGS) entry which is preliminary data.</text>
</comment>
<gene>
    <name evidence="2" type="ORF">RFI_22297</name>
</gene>
<feature type="region of interest" description="Disordered" evidence="1">
    <location>
        <begin position="60"/>
        <end position="79"/>
    </location>
</feature>
<sequence length="684" mass="79245">MNEQASRSDPLSVQPLWSKYKRSNNATEAASEVVSLTVNHNERMVTPIFFEDLETFQESVQKTKKQPSKRWDPIPSKKRHVVSAITSTDISTKNNKSSNVTRPIILSKTATKGEQTSKRERSKSLKMTRQRDYSQTKRKQSNQDEKEETTDREALLNSTKAMSRNHKGTGKSILLTRQKGSIPNPFSARKSKFSQKQNLRAIIFVLEIQNIPPKYFNKKKNSTIYIYIYTETFTTFRATEFVLRQFERVAEAQNKAKERIQQYQNSELEERKRLQTKREKARVLAAKVAKKMQKRLASQEIGLERDQSTSALEMDNISTEQWIQWSNKNAPFCDNTELKDCERLNIFNSHRNFKNSHDKQLFLAPNENLDTSNFRSPKDYGSNKGNKKKKKKKKEEPCTIVIKFKTQNMCNSNAPSCAQQYSRNTDQHARDLEINCTNDSQNHEEKVDHLIINNTALTKKQRKQIRNELLFSAYGIQINPHKQFHKNSNNKNTKSFKINTLPRENSSSVLPSIVSPGNQKFSGLSDIDADSSTVNSIPAKHGTLPISPLKLIFFCLYGWDGKTTFFFCCSGFQTNFLKKSSVVVSNCNDYKNFQIAYHEKYKAIAEYNSNSTGISTYKNLIFITQKLNKQKKVFFSWLKYLLFNNWHCFKKKIIINITIKKLKLHCQHFLEFEINCVTSKCDDI</sequence>
<dbReference type="Proteomes" id="UP000023152">
    <property type="component" value="Unassembled WGS sequence"/>
</dbReference>
<name>X6MNQ5_RETFI</name>
<reference evidence="2 3" key="1">
    <citation type="journal article" date="2013" name="Curr. Biol.">
        <title>The Genome of the Foraminiferan Reticulomyxa filosa.</title>
        <authorList>
            <person name="Glockner G."/>
            <person name="Hulsmann N."/>
            <person name="Schleicher M."/>
            <person name="Noegel A.A."/>
            <person name="Eichinger L."/>
            <person name="Gallinger C."/>
            <person name="Pawlowski J."/>
            <person name="Sierra R."/>
            <person name="Euteneuer U."/>
            <person name="Pillet L."/>
            <person name="Moustafa A."/>
            <person name="Platzer M."/>
            <person name="Groth M."/>
            <person name="Szafranski K."/>
            <person name="Schliwa M."/>
        </authorList>
    </citation>
    <scope>NUCLEOTIDE SEQUENCE [LARGE SCALE GENOMIC DNA]</scope>
</reference>